<reference evidence="3" key="1">
    <citation type="journal article" date="2019" name="Int. J. Syst. Evol. Microbiol.">
        <title>The Global Catalogue of Microorganisms (GCM) 10K type strain sequencing project: providing services to taxonomists for standard genome sequencing and annotation.</title>
        <authorList>
            <consortium name="The Broad Institute Genomics Platform"/>
            <consortium name="The Broad Institute Genome Sequencing Center for Infectious Disease"/>
            <person name="Wu L."/>
            <person name="Ma J."/>
        </authorList>
    </citation>
    <scope>NUCLEOTIDE SEQUENCE [LARGE SCALE GENOMIC DNA]</scope>
    <source>
        <strain evidence="3">CGMCC 4.7093</strain>
    </source>
</reference>
<name>A0ABV9YUK9_9PSEU</name>
<proteinExistence type="predicted"/>
<evidence type="ECO:0000313" key="3">
    <source>
        <dbReference type="Proteomes" id="UP001595947"/>
    </source>
</evidence>
<keyword evidence="3" id="KW-1185">Reference proteome</keyword>
<gene>
    <name evidence="2" type="ORF">ACFPBZ_23235</name>
</gene>
<feature type="region of interest" description="Disordered" evidence="1">
    <location>
        <begin position="1"/>
        <end position="54"/>
    </location>
</feature>
<protein>
    <submittedName>
        <fullName evidence="2">Uncharacterized protein</fullName>
    </submittedName>
</protein>
<accession>A0ABV9YUK9</accession>
<sequence length="54" mass="5424">MRLGRRLSTGIAEDPPVPAEVSEPVAALDVPGAPQAAVPEPRPARTPDPAVSGG</sequence>
<dbReference type="EMBL" id="JBHSIV010000031">
    <property type="protein sequence ID" value="MFC5065148.1"/>
    <property type="molecule type" value="Genomic_DNA"/>
</dbReference>
<dbReference type="RefSeq" id="WP_378038484.1">
    <property type="nucleotide sequence ID" value="NZ_JBHSIV010000031.1"/>
</dbReference>
<evidence type="ECO:0000256" key="1">
    <source>
        <dbReference type="SAM" id="MobiDB-lite"/>
    </source>
</evidence>
<organism evidence="2 3">
    <name type="scientific">Actinomycetospora atypica</name>
    <dbReference type="NCBI Taxonomy" id="1290095"/>
    <lineage>
        <taxon>Bacteria</taxon>
        <taxon>Bacillati</taxon>
        <taxon>Actinomycetota</taxon>
        <taxon>Actinomycetes</taxon>
        <taxon>Pseudonocardiales</taxon>
        <taxon>Pseudonocardiaceae</taxon>
        <taxon>Actinomycetospora</taxon>
    </lineage>
</organism>
<dbReference type="Proteomes" id="UP001595947">
    <property type="component" value="Unassembled WGS sequence"/>
</dbReference>
<comment type="caution">
    <text evidence="2">The sequence shown here is derived from an EMBL/GenBank/DDBJ whole genome shotgun (WGS) entry which is preliminary data.</text>
</comment>
<evidence type="ECO:0000313" key="2">
    <source>
        <dbReference type="EMBL" id="MFC5065148.1"/>
    </source>
</evidence>